<proteinExistence type="predicted"/>
<comment type="caution">
    <text evidence="1">The sequence shown here is derived from an EMBL/GenBank/DDBJ whole genome shotgun (WGS) entry which is preliminary data.</text>
</comment>
<evidence type="ECO:0000313" key="1">
    <source>
        <dbReference type="EMBL" id="PNC53382.1"/>
    </source>
</evidence>
<dbReference type="EMBL" id="PJKN01000008">
    <property type="protein sequence ID" value="PNC53382.1"/>
    <property type="molecule type" value="Genomic_DNA"/>
</dbReference>
<dbReference type="Proteomes" id="UP000235914">
    <property type="component" value="Unassembled WGS sequence"/>
</dbReference>
<sequence>MIAADWGICDAVFFPDKAFPDLSMHCNSFKWKRCSSQAGEDQKQGINDSNPMSDVKQFLVNVGNRKGLVCRDDSKIADSLML</sequence>
<protein>
    <submittedName>
        <fullName evidence="1">Uncharacterized protein</fullName>
    </submittedName>
</protein>
<dbReference type="AlphaFoldDB" id="A0AAP8NKF1"/>
<evidence type="ECO:0000313" key="2">
    <source>
        <dbReference type="Proteomes" id="UP000235914"/>
    </source>
</evidence>
<reference evidence="1 2" key="1">
    <citation type="journal article" date="2017" name="BMC Genomics">
        <title>Genome sequencing of 39 Akkermansia muciniphila isolates reveals its population structure, genomic and functional diverisity, and global distribution in mammalian gut microbiotas.</title>
        <authorList>
            <person name="Guo X."/>
            <person name="Li S."/>
            <person name="Zhang J."/>
            <person name="Wu F."/>
            <person name="Li X."/>
            <person name="Wu D."/>
            <person name="Zhang M."/>
            <person name="Ou Z."/>
            <person name="Jie Z."/>
            <person name="Yan Q."/>
            <person name="Li P."/>
            <person name="Yi J."/>
            <person name="Peng Y."/>
        </authorList>
    </citation>
    <scope>NUCLEOTIDE SEQUENCE [LARGE SCALE GENOMIC DNA]</scope>
    <source>
        <strain evidence="1 2">GP43</strain>
    </source>
</reference>
<organism evidence="1 2">
    <name type="scientific">Akkermansia muciniphila</name>
    <dbReference type="NCBI Taxonomy" id="239935"/>
    <lineage>
        <taxon>Bacteria</taxon>
        <taxon>Pseudomonadati</taxon>
        <taxon>Verrucomicrobiota</taxon>
        <taxon>Verrucomicrobiia</taxon>
        <taxon>Verrucomicrobiales</taxon>
        <taxon>Akkermansiaceae</taxon>
        <taxon>Akkermansia</taxon>
    </lineage>
</organism>
<name>A0AAP8NKF1_9BACT</name>
<gene>
    <name evidence="1" type="ORF">CXU09_11855</name>
</gene>
<accession>A0AAP8NKF1</accession>